<name>A0A8C9QIK4_SPEDA</name>
<proteinExistence type="predicted"/>
<evidence type="ECO:0000256" key="5">
    <source>
        <dbReference type="ARBA" id="ARBA00023136"/>
    </source>
</evidence>
<dbReference type="Proteomes" id="UP000694422">
    <property type="component" value="Unplaced"/>
</dbReference>
<evidence type="ECO:0000313" key="7">
    <source>
        <dbReference type="Ensembl" id="ENSSDAP00000022817.1"/>
    </source>
</evidence>
<evidence type="ECO:0000313" key="8">
    <source>
        <dbReference type="Proteomes" id="UP000694422"/>
    </source>
</evidence>
<protein>
    <recommendedName>
        <fullName evidence="6">C2 domain-containing protein</fullName>
    </recommendedName>
</protein>
<reference evidence="7" key="1">
    <citation type="submission" date="2025-08" db="UniProtKB">
        <authorList>
            <consortium name="Ensembl"/>
        </authorList>
    </citation>
    <scope>IDENTIFICATION</scope>
</reference>
<evidence type="ECO:0000256" key="2">
    <source>
        <dbReference type="ARBA" id="ARBA00022692"/>
    </source>
</evidence>
<comment type="subcellular location">
    <subcellularLocation>
        <location evidence="1">Membrane</location>
        <topology evidence="1">Single-pass membrane protein</topology>
    </subcellularLocation>
</comment>
<keyword evidence="5" id="KW-0472">Membrane</keyword>
<keyword evidence="8" id="KW-1185">Reference proteome</keyword>
<keyword evidence="4" id="KW-1133">Transmembrane helix</keyword>
<dbReference type="GO" id="GO:0016020">
    <property type="term" value="C:membrane"/>
    <property type="evidence" value="ECO:0007669"/>
    <property type="project" value="UniProtKB-SubCell"/>
</dbReference>
<dbReference type="CDD" id="cd08374">
    <property type="entry name" value="C2F_Ferlin"/>
    <property type="match status" value="1"/>
</dbReference>
<keyword evidence="2" id="KW-0812">Transmembrane</keyword>
<dbReference type="InterPro" id="IPR000008">
    <property type="entry name" value="C2_dom"/>
</dbReference>
<evidence type="ECO:0000256" key="1">
    <source>
        <dbReference type="ARBA" id="ARBA00004167"/>
    </source>
</evidence>
<sequence>MPGLGIQLVPEHVETRPLYHPRSPGLLQGSLHMWIDIFPSDVPAPPAVDIKPRKPISYELRVVIWNTEDVVLDDVNPLTGEMSSDIYVKSWVKGLELDKQETDVHFNSLTGEGNFNWRFVFRFDYLPTEREVSVRRRPGPFALEEAEFRQPAVLVLQVWDYDRISANDFLGIAQPSTASGPTPDFCPPCSCPPLPPPYHPSPLVPYLNPALSPGISDPRTEPLFYGLITESTKP</sequence>
<evidence type="ECO:0000259" key="6">
    <source>
        <dbReference type="PROSITE" id="PS50004"/>
    </source>
</evidence>
<dbReference type="Pfam" id="PF00168">
    <property type="entry name" value="C2"/>
    <property type="match status" value="2"/>
</dbReference>
<dbReference type="PANTHER" id="PTHR12546">
    <property type="entry name" value="FER-1-LIKE"/>
    <property type="match status" value="1"/>
</dbReference>
<dbReference type="InterPro" id="IPR037725">
    <property type="entry name" value="C2F_Ferlin"/>
</dbReference>
<keyword evidence="3" id="KW-0677">Repeat</keyword>
<dbReference type="InterPro" id="IPR035892">
    <property type="entry name" value="C2_domain_sf"/>
</dbReference>
<dbReference type="Gene3D" id="2.60.40.150">
    <property type="entry name" value="C2 domain"/>
    <property type="match status" value="1"/>
</dbReference>
<dbReference type="AlphaFoldDB" id="A0A8C9QIK4"/>
<dbReference type="SUPFAM" id="SSF49562">
    <property type="entry name" value="C2 domain (Calcium/lipid-binding domain, CaLB)"/>
    <property type="match status" value="1"/>
</dbReference>
<evidence type="ECO:0000256" key="3">
    <source>
        <dbReference type="ARBA" id="ARBA00022737"/>
    </source>
</evidence>
<reference evidence="7" key="2">
    <citation type="submission" date="2025-09" db="UniProtKB">
        <authorList>
            <consortium name="Ensembl"/>
        </authorList>
    </citation>
    <scope>IDENTIFICATION</scope>
</reference>
<feature type="domain" description="C2" evidence="6">
    <location>
        <begin position="42"/>
        <end position="198"/>
    </location>
</feature>
<dbReference type="PANTHER" id="PTHR12546:SF36">
    <property type="entry name" value="FER-1-LIKE PROTEIN 4"/>
    <property type="match status" value="1"/>
</dbReference>
<evidence type="ECO:0000256" key="4">
    <source>
        <dbReference type="ARBA" id="ARBA00022989"/>
    </source>
</evidence>
<dbReference type="PROSITE" id="PS50004">
    <property type="entry name" value="C2"/>
    <property type="match status" value="1"/>
</dbReference>
<dbReference type="Ensembl" id="ENSSDAT00000026085.1">
    <property type="protein sequence ID" value="ENSSDAP00000022817.1"/>
    <property type="gene ID" value="ENSSDAG00000020750.1"/>
</dbReference>
<dbReference type="GO" id="GO:0007009">
    <property type="term" value="P:plasma membrane organization"/>
    <property type="evidence" value="ECO:0007669"/>
    <property type="project" value="TreeGrafter"/>
</dbReference>
<accession>A0A8C9QIK4</accession>
<dbReference type="InterPro" id="IPR037721">
    <property type="entry name" value="Ferlin"/>
</dbReference>
<organism evidence="7 8">
    <name type="scientific">Spermophilus dauricus</name>
    <name type="common">Daurian ground squirrel</name>
    <dbReference type="NCBI Taxonomy" id="99837"/>
    <lineage>
        <taxon>Eukaryota</taxon>
        <taxon>Metazoa</taxon>
        <taxon>Chordata</taxon>
        <taxon>Craniata</taxon>
        <taxon>Vertebrata</taxon>
        <taxon>Euteleostomi</taxon>
        <taxon>Mammalia</taxon>
        <taxon>Eutheria</taxon>
        <taxon>Euarchontoglires</taxon>
        <taxon>Glires</taxon>
        <taxon>Rodentia</taxon>
        <taxon>Sciuromorpha</taxon>
        <taxon>Sciuridae</taxon>
        <taxon>Xerinae</taxon>
        <taxon>Marmotini</taxon>
        <taxon>Spermophilus</taxon>
    </lineage>
</organism>